<reference evidence="4 5" key="1">
    <citation type="submission" date="2023-07" db="EMBL/GenBank/DDBJ databases">
        <title>Comparative genomics of wheat-associated soil bacteria to identify genetic determinants of phenazine resistance.</title>
        <authorList>
            <person name="Mouncey N."/>
        </authorList>
    </citation>
    <scope>NUCLEOTIDE SEQUENCE [LARGE SCALE GENOMIC DNA]</scope>
    <source>
        <strain evidence="4 5">V2I4</strain>
    </source>
</reference>
<feature type="region of interest" description="Disordered" evidence="2">
    <location>
        <begin position="126"/>
        <end position="153"/>
    </location>
</feature>
<organism evidence="4 5">
    <name type="scientific">Streptomyces umbrinus</name>
    <dbReference type="NCBI Taxonomy" id="67370"/>
    <lineage>
        <taxon>Bacteria</taxon>
        <taxon>Bacillati</taxon>
        <taxon>Actinomycetota</taxon>
        <taxon>Actinomycetes</taxon>
        <taxon>Kitasatosporales</taxon>
        <taxon>Streptomycetaceae</taxon>
        <taxon>Streptomyces</taxon>
        <taxon>Streptomyces phaeochromogenes group</taxon>
    </lineage>
</organism>
<feature type="compositionally biased region" description="Basic and acidic residues" evidence="2">
    <location>
        <begin position="297"/>
        <end position="312"/>
    </location>
</feature>
<dbReference type="InterPro" id="IPR025246">
    <property type="entry name" value="IS30-like_HTH"/>
</dbReference>
<dbReference type="Proteomes" id="UP001230328">
    <property type="component" value="Unassembled WGS sequence"/>
</dbReference>
<dbReference type="InterPro" id="IPR051917">
    <property type="entry name" value="Transposase-Integrase"/>
</dbReference>
<proteinExistence type="predicted"/>
<evidence type="ECO:0000259" key="3">
    <source>
        <dbReference type="Pfam" id="PF13936"/>
    </source>
</evidence>
<dbReference type="Pfam" id="PF13936">
    <property type="entry name" value="HTH_38"/>
    <property type="match status" value="1"/>
</dbReference>
<keyword evidence="1" id="KW-0233">DNA recombination</keyword>
<evidence type="ECO:0000313" key="5">
    <source>
        <dbReference type="Proteomes" id="UP001230328"/>
    </source>
</evidence>
<dbReference type="InterPro" id="IPR053392">
    <property type="entry name" value="Transposase_IS30-like"/>
</dbReference>
<protein>
    <submittedName>
        <fullName evidence="4">IS30 family transposase</fullName>
    </submittedName>
</protein>
<comment type="caution">
    <text evidence="4">The sequence shown here is derived from an EMBL/GenBank/DDBJ whole genome shotgun (WGS) entry which is preliminary data.</text>
</comment>
<accession>A0ABU0TC76</accession>
<feature type="region of interest" description="Disordered" evidence="2">
    <location>
        <begin position="50"/>
        <end position="79"/>
    </location>
</feature>
<dbReference type="EMBL" id="JAUSZI010000002">
    <property type="protein sequence ID" value="MDQ1033293.1"/>
    <property type="molecule type" value="Genomic_DNA"/>
</dbReference>
<feature type="region of interest" description="Disordered" evidence="2">
    <location>
        <begin position="296"/>
        <end position="324"/>
    </location>
</feature>
<dbReference type="PANTHER" id="PTHR10948:SF23">
    <property type="entry name" value="TRANSPOSASE INSI FOR INSERTION SEQUENCE ELEMENT IS30A-RELATED"/>
    <property type="match status" value="1"/>
</dbReference>
<feature type="domain" description="Transposase IS30-like HTH" evidence="3">
    <location>
        <begin position="80"/>
        <end position="121"/>
    </location>
</feature>
<dbReference type="NCBIfam" id="NF033563">
    <property type="entry name" value="transpos_IS30"/>
    <property type="match status" value="1"/>
</dbReference>
<evidence type="ECO:0000256" key="1">
    <source>
        <dbReference type="ARBA" id="ARBA00023172"/>
    </source>
</evidence>
<gene>
    <name evidence="4" type="ORF">QF035_010875</name>
</gene>
<evidence type="ECO:0000313" key="4">
    <source>
        <dbReference type="EMBL" id="MDQ1033293.1"/>
    </source>
</evidence>
<keyword evidence="5" id="KW-1185">Reference proteome</keyword>
<name>A0ABU0TC76_9ACTN</name>
<evidence type="ECO:0000256" key="2">
    <source>
        <dbReference type="SAM" id="MobiDB-lite"/>
    </source>
</evidence>
<dbReference type="PANTHER" id="PTHR10948">
    <property type="entry name" value="TRANSPOSASE"/>
    <property type="match status" value="1"/>
</dbReference>
<sequence>MEFEIRKVRTVAQGRKKLVREREEYFRLMDQGLTSYEACRIVGINYRTGKRWRNGRNPTSRTKGAPPAQRPMAPPSDRSRYLRETERIHLADRLREKATIRAIAAELGRSPSTISREIRRNCTVDPRGQRHYRPHAAQARADARRPRPKTGKIRQNPQLRDFIQHHLDLRWSPEQICQALQARFPDRPETHVAHETVYQALYIQGRGELRRELAKALRTGRVRRKPRRQAQQRQPRFREPMAIISERPAEAADRAVPGHWEGDLIIGKDGASAIGTLVERSTRYVMLLHLPNGRNTELVRDAPRGDRQDPARAPETLPDLGPRR</sequence>